<reference evidence="1 2" key="1">
    <citation type="submission" date="2024-02" db="EMBL/GenBank/DDBJ databases">
        <title>Discinaceae phylogenomics.</title>
        <authorList>
            <person name="Dirks A.C."/>
            <person name="James T.Y."/>
        </authorList>
    </citation>
    <scope>NUCLEOTIDE SEQUENCE [LARGE SCALE GENOMIC DNA]</scope>
    <source>
        <strain evidence="1 2">ACD0624</strain>
    </source>
</reference>
<sequence>MGGFSEIEWKGLIKSVRTSLSNNDDPIGLEGRQQHGEAWDEWLDALINNGFGYHYWGPNTNKKLRFPEDRDKIRPYVKLIVQDSASYLKNAGRRELRNVKKFKYSKKRRNPGETRQAFTPAVVNSKVNQHAIMPTPTCYEAPTGQYLNSTTPWPVTSATSPLTQVLVGHGAADSARGPSPPTTPFQKIGIIKYENTAEPVFETSPEYAIEAKIPASMNILLIHPVDFPTLTNFVEDFFQKHGVGPGHRVLGMRVEGMDCGNMIIHIDLADERDWSHILKILTSHIGRFEVLAAGSQVIQVVHGHSNTESSG</sequence>
<comment type="caution">
    <text evidence="1">The sequence shown here is derived from an EMBL/GenBank/DDBJ whole genome shotgun (WGS) entry which is preliminary data.</text>
</comment>
<keyword evidence="2" id="KW-1185">Reference proteome</keyword>
<evidence type="ECO:0000313" key="1">
    <source>
        <dbReference type="EMBL" id="KAL0638924.1"/>
    </source>
</evidence>
<accession>A0ABR3GSM5</accession>
<organism evidence="1 2">
    <name type="scientific">Discina gigas</name>
    <dbReference type="NCBI Taxonomy" id="1032678"/>
    <lineage>
        <taxon>Eukaryota</taxon>
        <taxon>Fungi</taxon>
        <taxon>Dikarya</taxon>
        <taxon>Ascomycota</taxon>
        <taxon>Pezizomycotina</taxon>
        <taxon>Pezizomycetes</taxon>
        <taxon>Pezizales</taxon>
        <taxon>Discinaceae</taxon>
        <taxon>Discina</taxon>
    </lineage>
</organism>
<dbReference type="Proteomes" id="UP001447188">
    <property type="component" value="Unassembled WGS sequence"/>
</dbReference>
<evidence type="ECO:0000313" key="2">
    <source>
        <dbReference type="Proteomes" id="UP001447188"/>
    </source>
</evidence>
<proteinExistence type="predicted"/>
<dbReference type="EMBL" id="JBBBZM010000016">
    <property type="protein sequence ID" value="KAL0638924.1"/>
    <property type="molecule type" value="Genomic_DNA"/>
</dbReference>
<gene>
    <name evidence="1" type="ORF">Q9L58_001975</name>
</gene>
<name>A0ABR3GSM5_9PEZI</name>
<protein>
    <submittedName>
        <fullName evidence="1">Uncharacterized protein</fullName>
    </submittedName>
</protein>